<evidence type="ECO:0000313" key="8">
    <source>
        <dbReference type="Proteomes" id="UP001552299"/>
    </source>
</evidence>
<dbReference type="PANTHER" id="PTHR31422">
    <property type="entry name" value="BNAANNG28530D PROTEIN"/>
    <property type="match status" value="1"/>
</dbReference>
<gene>
    <name evidence="7" type="ORF">M5K25_027556</name>
</gene>
<evidence type="ECO:0000259" key="6">
    <source>
        <dbReference type="PROSITE" id="PS51775"/>
    </source>
</evidence>
<name>A0ABD0TU40_DENTH</name>
<dbReference type="Pfam" id="PF04576">
    <property type="entry name" value="Zein-binding"/>
    <property type="match status" value="1"/>
</dbReference>
<dbReference type="GO" id="GO:0016020">
    <property type="term" value="C:membrane"/>
    <property type="evidence" value="ECO:0007669"/>
    <property type="project" value="UniProtKB-SubCell"/>
</dbReference>
<evidence type="ECO:0000313" key="7">
    <source>
        <dbReference type="EMBL" id="KAL0903196.1"/>
    </source>
</evidence>
<dbReference type="Proteomes" id="UP001552299">
    <property type="component" value="Unassembled WGS sequence"/>
</dbReference>
<dbReference type="InterPro" id="IPR007656">
    <property type="entry name" value="GTD-bd"/>
</dbReference>
<evidence type="ECO:0000256" key="3">
    <source>
        <dbReference type="ARBA" id="ARBA00022989"/>
    </source>
</evidence>
<dbReference type="AlphaFoldDB" id="A0ABD0TU40"/>
<feature type="domain" description="GTD-binding" evidence="6">
    <location>
        <begin position="4"/>
        <end position="102"/>
    </location>
</feature>
<evidence type="ECO:0000256" key="4">
    <source>
        <dbReference type="ARBA" id="ARBA00023136"/>
    </source>
</evidence>
<feature type="coiled-coil region" evidence="5">
    <location>
        <begin position="63"/>
        <end position="90"/>
    </location>
</feature>
<comment type="subcellular location">
    <subcellularLocation>
        <location evidence="1">Membrane</location>
    </subcellularLocation>
</comment>
<evidence type="ECO:0000256" key="1">
    <source>
        <dbReference type="ARBA" id="ARBA00004370"/>
    </source>
</evidence>
<organism evidence="7 8">
    <name type="scientific">Dendrobium thyrsiflorum</name>
    <name type="common">Pinecone-like raceme dendrobium</name>
    <name type="synonym">Orchid</name>
    <dbReference type="NCBI Taxonomy" id="117978"/>
    <lineage>
        <taxon>Eukaryota</taxon>
        <taxon>Viridiplantae</taxon>
        <taxon>Streptophyta</taxon>
        <taxon>Embryophyta</taxon>
        <taxon>Tracheophyta</taxon>
        <taxon>Spermatophyta</taxon>
        <taxon>Magnoliopsida</taxon>
        <taxon>Liliopsida</taxon>
        <taxon>Asparagales</taxon>
        <taxon>Orchidaceae</taxon>
        <taxon>Epidendroideae</taxon>
        <taxon>Malaxideae</taxon>
        <taxon>Dendrobiinae</taxon>
        <taxon>Dendrobium</taxon>
    </lineage>
</organism>
<dbReference type="GO" id="GO:0080115">
    <property type="term" value="F:myosin XI tail binding"/>
    <property type="evidence" value="ECO:0007669"/>
    <property type="project" value="UniProtKB-ARBA"/>
</dbReference>
<accession>A0ABD0TU40</accession>
<proteinExistence type="predicted"/>
<dbReference type="EMBL" id="JANQDX010000020">
    <property type="protein sequence ID" value="KAL0903196.1"/>
    <property type="molecule type" value="Genomic_DNA"/>
</dbReference>
<sequence>MAKGEIAALKEALCNQNLIIKKLYVELEEEREASATAATEALSMILRMQREKAAEKMEACQYKRMAEERINHAEETLEVLEEVVLQKDLEIESLRFQLKANMQKQTSEK</sequence>
<keyword evidence="8" id="KW-1185">Reference proteome</keyword>
<evidence type="ECO:0000256" key="5">
    <source>
        <dbReference type="SAM" id="Coils"/>
    </source>
</evidence>
<keyword evidence="2" id="KW-0812">Transmembrane</keyword>
<keyword evidence="5" id="KW-0175">Coiled coil</keyword>
<keyword evidence="3" id="KW-1133">Transmembrane helix</keyword>
<evidence type="ECO:0000256" key="2">
    <source>
        <dbReference type="ARBA" id="ARBA00022692"/>
    </source>
</evidence>
<comment type="caution">
    <text evidence="7">The sequence shown here is derived from an EMBL/GenBank/DDBJ whole genome shotgun (WGS) entry which is preliminary data.</text>
</comment>
<keyword evidence="4" id="KW-0472">Membrane</keyword>
<dbReference type="PROSITE" id="PS51775">
    <property type="entry name" value="GTD_BINDING"/>
    <property type="match status" value="1"/>
</dbReference>
<protein>
    <recommendedName>
        <fullName evidence="6">GTD-binding domain-containing protein</fullName>
    </recommendedName>
</protein>
<reference evidence="7 8" key="1">
    <citation type="journal article" date="2024" name="Plant Biotechnol. J.">
        <title>Dendrobium thyrsiflorum genome and its molecular insights into genes involved in important horticultural traits.</title>
        <authorList>
            <person name="Chen B."/>
            <person name="Wang J.Y."/>
            <person name="Zheng P.J."/>
            <person name="Li K.L."/>
            <person name="Liang Y.M."/>
            <person name="Chen X.F."/>
            <person name="Zhang C."/>
            <person name="Zhao X."/>
            <person name="He X."/>
            <person name="Zhang G.Q."/>
            <person name="Liu Z.J."/>
            <person name="Xu Q."/>
        </authorList>
    </citation>
    <scope>NUCLEOTIDE SEQUENCE [LARGE SCALE GENOMIC DNA]</scope>
    <source>
        <strain evidence="7">GZMU011</strain>
    </source>
</reference>
<dbReference type="PANTHER" id="PTHR31422:SF1">
    <property type="entry name" value="GTD-BINDING DOMAIN-CONTAINING PROTEIN"/>
    <property type="match status" value="1"/>
</dbReference>